<accession>A0A821MHH2</accession>
<reference evidence="2" key="1">
    <citation type="submission" date="2021-02" db="EMBL/GenBank/DDBJ databases">
        <authorList>
            <person name="Nowell W R."/>
        </authorList>
    </citation>
    <scope>NUCLEOTIDE SEQUENCE</scope>
</reference>
<protein>
    <submittedName>
        <fullName evidence="2">Uncharacterized protein</fullName>
    </submittedName>
</protein>
<organism evidence="2 3">
    <name type="scientific">Rotaria socialis</name>
    <dbReference type="NCBI Taxonomy" id="392032"/>
    <lineage>
        <taxon>Eukaryota</taxon>
        <taxon>Metazoa</taxon>
        <taxon>Spiralia</taxon>
        <taxon>Gnathifera</taxon>
        <taxon>Rotifera</taxon>
        <taxon>Eurotatoria</taxon>
        <taxon>Bdelloidea</taxon>
        <taxon>Philodinida</taxon>
        <taxon>Philodinidae</taxon>
        <taxon>Rotaria</taxon>
    </lineage>
</organism>
<dbReference type="EMBL" id="CAJOBP010042603">
    <property type="protein sequence ID" value="CAF4767494.1"/>
    <property type="molecule type" value="Genomic_DNA"/>
</dbReference>
<evidence type="ECO:0000256" key="1">
    <source>
        <dbReference type="SAM" id="MobiDB-lite"/>
    </source>
</evidence>
<name>A0A821MHH2_9BILA</name>
<dbReference type="Proteomes" id="UP000663873">
    <property type="component" value="Unassembled WGS sequence"/>
</dbReference>
<evidence type="ECO:0000313" key="3">
    <source>
        <dbReference type="Proteomes" id="UP000663873"/>
    </source>
</evidence>
<sequence length="74" mass="8153">KSPSLLLVEQQPSNHVHRIQTQQTPLNKNPDSSAKYGLKSHRGEDDNGNSADINASLNSSLSTNSRFPLRVSRL</sequence>
<evidence type="ECO:0000313" key="2">
    <source>
        <dbReference type="EMBL" id="CAF4767494.1"/>
    </source>
</evidence>
<comment type="caution">
    <text evidence="2">The sequence shown here is derived from an EMBL/GenBank/DDBJ whole genome shotgun (WGS) entry which is preliminary data.</text>
</comment>
<dbReference type="AlphaFoldDB" id="A0A821MHH2"/>
<feature type="region of interest" description="Disordered" evidence="1">
    <location>
        <begin position="1"/>
        <end position="74"/>
    </location>
</feature>
<feature type="compositionally biased region" description="Polar residues" evidence="1">
    <location>
        <begin position="10"/>
        <end position="32"/>
    </location>
</feature>
<keyword evidence="3" id="KW-1185">Reference proteome</keyword>
<proteinExistence type="predicted"/>
<feature type="non-terminal residue" evidence="2">
    <location>
        <position position="1"/>
    </location>
</feature>
<gene>
    <name evidence="2" type="ORF">UJA718_LOCUS39745</name>
</gene>
<feature type="compositionally biased region" description="Low complexity" evidence="1">
    <location>
        <begin position="56"/>
        <end position="65"/>
    </location>
</feature>